<dbReference type="PANTHER" id="PTHR45892">
    <property type="entry name" value="AMINOACYLASE-1"/>
    <property type="match status" value="1"/>
</dbReference>
<dbReference type="GO" id="GO:0004046">
    <property type="term" value="F:aminoacylase activity"/>
    <property type="evidence" value="ECO:0007669"/>
    <property type="project" value="TreeGrafter"/>
</dbReference>
<dbReference type="OrthoDB" id="3064516at2759"/>
<dbReference type="AlphaFoldDB" id="A0A5N5SJG5"/>
<evidence type="ECO:0000256" key="3">
    <source>
        <dbReference type="PIRSR" id="PIRSR036696-2"/>
    </source>
</evidence>
<feature type="binding site" evidence="3">
    <location>
        <position position="321"/>
    </location>
    <ligand>
        <name>Zn(2+)</name>
        <dbReference type="ChEBI" id="CHEBI:29105"/>
        <label>2</label>
    </ligand>
</feature>
<feature type="binding site" evidence="3">
    <location>
        <position position="73"/>
    </location>
    <ligand>
        <name>Zn(2+)</name>
        <dbReference type="ChEBI" id="CHEBI:29105"/>
        <label>1</label>
    </ligand>
</feature>
<dbReference type="GO" id="GO:0046872">
    <property type="term" value="F:metal ion binding"/>
    <property type="evidence" value="ECO:0007669"/>
    <property type="project" value="UniProtKB-KW"/>
</dbReference>
<feature type="binding site" evidence="3">
    <location>
        <position position="141"/>
    </location>
    <ligand>
        <name>Zn(2+)</name>
        <dbReference type="ChEBI" id="CHEBI:29105"/>
        <label>2</label>
    </ligand>
</feature>
<feature type="binding site" evidence="3">
    <location>
        <position position="106"/>
    </location>
    <ligand>
        <name>Zn(2+)</name>
        <dbReference type="ChEBI" id="CHEBI:29105"/>
        <label>1</label>
    </ligand>
</feature>
<evidence type="ECO:0000313" key="4">
    <source>
        <dbReference type="EMBL" id="KAB7493848.1"/>
    </source>
</evidence>
<protein>
    <submittedName>
        <fullName evidence="4">Aminoacylase-1</fullName>
    </submittedName>
</protein>
<proteinExistence type="predicted"/>
<dbReference type="FunFam" id="1.10.150.900:FF:000001">
    <property type="entry name" value="Aminoacylase-1, putative"/>
    <property type="match status" value="1"/>
</dbReference>
<organism evidence="4 5">
    <name type="scientific">Armadillidium nasatum</name>
    <dbReference type="NCBI Taxonomy" id="96803"/>
    <lineage>
        <taxon>Eukaryota</taxon>
        <taxon>Metazoa</taxon>
        <taxon>Ecdysozoa</taxon>
        <taxon>Arthropoda</taxon>
        <taxon>Crustacea</taxon>
        <taxon>Multicrustacea</taxon>
        <taxon>Malacostraca</taxon>
        <taxon>Eumalacostraca</taxon>
        <taxon>Peracarida</taxon>
        <taxon>Isopoda</taxon>
        <taxon>Oniscidea</taxon>
        <taxon>Crinocheta</taxon>
        <taxon>Armadillidiidae</taxon>
        <taxon>Armadillidium</taxon>
    </lineage>
</organism>
<dbReference type="EMBL" id="SEYY01024842">
    <property type="protein sequence ID" value="KAB7493848.1"/>
    <property type="molecule type" value="Genomic_DNA"/>
</dbReference>
<comment type="cofactor">
    <cofactor evidence="3">
        <name>Zn(2+)</name>
        <dbReference type="ChEBI" id="CHEBI:29105"/>
    </cofactor>
    <text evidence="3">Binds 2 Zn(2+) ions per subunit.</text>
</comment>
<evidence type="ECO:0000256" key="1">
    <source>
        <dbReference type="ARBA" id="ARBA00022801"/>
    </source>
</evidence>
<keyword evidence="3" id="KW-0479">Metal-binding</keyword>
<dbReference type="PROSITE" id="PS00758">
    <property type="entry name" value="ARGE_DAPE_CPG2_1"/>
    <property type="match status" value="1"/>
</dbReference>
<keyword evidence="1" id="KW-0378">Hydrolase</keyword>
<dbReference type="Gene3D" id="3.40.630.10">
    <property type="entry name" value="Zn peptidases"/>
    <property type="match status" value="1"/>
</dbReference>
<name>A0A5N5SJG5_9CRUS</name>
<dbReference type="Proteomes" id="UP000326759">
    <property type="component" value="Unassembled WGS sequence"/>
</dbReference>
<dbReference type="SUPFAM" id="SSF53187">
    <property type="entry name" value="Zn-dependent exopeptidases"/>
    <property type="match status" value="1"/>
</dbReference>
<dbReference type="Pfam" id="PF01546">
    <property type="entry name" value="Peptidase_M20"/>
    <property type="match status" value="1"/>
</dbReference>
<accession>A0A5N5SJG5</accession>
<keyword evidence="5" id="KW-1185">Reference proteome</keyword>
<dbReference type="InterPro" id="IPR052083">
    <property type="entry name" value="Aminoacylase-1_M20A"/>
</dbReference>
<evidence type="ECO:0000256" key="2">
    <source>
        <dbReference type="PIRSR" id="PIRSR036696-1"/>
    </source>
</evidence>
<dbReference type="PIRSF" id="PIRSF036696">
    <property type="entry name" value="ACY-1"/>
    <property type="match status" value="1"/>
</dbReference>
<evidence type="ECO:0000313" key="5">
    <source>
        <dbReference type="Proteomes" id="UP000326759"/>
    </source>
</evidence>
<feature type="active site" evidence="2">
    <location>
        <position position="75"/>
    </location>
</feature>
<dbReference type="Gene3D" id="1.10.150.900">
    <property type="match status" value="1"/>
</dbReference>
<feature type="active site" description="Proton acceptor" evidence="2">
    <location>
        <position position="140"/>
    </location>
</feature>
<dbReference type="FunFam" id="3.40.630.10:FF:000019">
    <property type="entry name" value="Aminoacylase 1"/>
    <property type="match status" value="1"/>
</dbReference>
<sequence length="350" mass="39668">MENPSVTNFREYIQINTMQPKPDYASAVVWLKKQAEELSGEFNVTECVPGKPIVIITINGKNPQLPSILLNSHIDVVPVFPEHWKHDPFSAHKDEKGDIYGRGTQDMKCVAVQYIEALKEFKKEGIQFLRTFHLSFVPDEEIGGKDGMAKFLETKTFKNLNVGFGLDEELNVKCPGPPGHGSQFIENTAGQKIRKVINSFMSFRDSEEKRLKSDPNLDLGDVTTVNLTILGEFDKTIRDWCKEAGEDITIEPFQLDMIQDTTCVEDGKNAWWDAFRTACEKEKLKLTKKIFPAGTDSRYLRGKGIPALGFSPMNHTPILLHDHNEFLNEKIFLRGIQIYKTIISHIGNLP</sequence>
<dbReference type="InterPro" id="IPR001261">
    <property type="entry name" value="ArgE/DapE_CS"/>
</dbReference>
<feature type="binding site" evidence="3">
    <location>
        <position position="168"/>
    </location>
    <ligand>
        <name>Zn(2+)</name>
        <dbReference type="ChEBI" id="CHEBI:29105"/>
        <label>1</label>
    </ligand>
</feature>
<dbReference type="PANTHER" id="PTHR45892:SF1">
    <property type="entry name" value="AMINOACYLASE-1"/>
    <property type="match status" value="1"/>
</dbReference>
<comment type="caution">
    <text evidence="4">The sequence shown here is derived from an EMBL/GenBank/DDBJ whole genome shotgun (WGS) entry which is preliminary data.</text>
</comment>
<gene>
    <name evidence="4" type="primary">Acy1</name>
    <name evidence="4" type="ORF">Anas_07136</name>
</gene>
<reference evidence="4 5" key="1">
    <citation type="journal article" date="2019" name="PLoS Biol.">
        <title>Sex chromosomes control vertical transmission of feminizing Wolbachia symbionts in an isopod.</title>
        <authorList>
            <person name="Becking T."/>
            <person name="Chebbi M.A."/>
            <person name="Giraud I."/>
            <person name="Moumen B."/>
            <person name="Laverre T."/>
            <person name="Caubet Y."/>
            <person name="Peccoud J."/>
            <person name="Gilbert C."/>
            <person name="Cordaux R."/>
        </authorList>
    </citation>
    <scope>NUCLEOTIDE SEQUENCE [LARGE SCALE GENOMIC DNA]</scope>
    <source>
        <strain evidence="4">ANa2</strain>
        <tissue evidence="4">Whole body excluding digestive tract and cuticle</tissue>
    </source>
</reference>
<feature type="binding site" evidence="3">
    <location>
        <position position="106"/>
    </location>
    <ligand>
        <name>Zn(2+)</name>
        <dbReference type="ChEBI" id="CHEBI:29105"/>
        <label>2</label>
    </ligand>
</feature>
<dbReference type="InterPro" id="IPR002933">
    <property type="entry name" value="Peptidase_M20"/>
</dbReference>
<keyword evidence="3" id="KW-0862">Zinc</keyword>